<dbReference type="EMBL" id="CP061799">
    <property type="protein sequence ID" value="QTA79510.1"/>
    <property type="molecule type" value="Genomic_DNA"/>
</dbReference>
<protein>
    <submittedName>
        <fullName evidence="1">Uncharacterized protein</fullName>
    </submittedName>
</protein>
<organism evidence="1 2">
    <name type="scientific">Desulfonema limicola</name>
    <dbReference type="NCBI Taxonomy" id="45656"/>
    <lineage>
        <taxon>Bacteria</taxon>
        <taxon>Pseudomonadati</taxon>
        <taxon>Thermodesulfobacteriota</taxon>
        <taxon>Desulfobacteria</taxon>
        <taxon>Desulfobacterales</taxon>
        <taxon>Desulfococcaceae</taxon>
        <taxon>Desulfonema</taxon>
    </lineage>
</organism>
<evidence type="ECO:0000313" key="2">
    <source>
        <dbReference type="Proteomes" id="UP000663720"/>
    </source>
</evidence>
<reference evidence="1" key="1">
    <citation type="journal article" date="2021" name="Microb. Physiol.">
        <title>Proteogenomic Insights into the Physiology of Marine, Sulfate-Reducing, Filamentous Desulfonema limicola and Desulfonema magnum.</title>
        <authorList>
            <person name="Schnaars V."/>
            <person name="Wohlbrand L."/>
            <person name="Scheve S."/>
            <person name="Hinrichs C."/>
            <person name="Reinhardt R."/>
            <person name="Rabus R."/>
        </authorList>
    </citation>
    <scope>NUCLEOTIDE SEQUENCE</scope>
    <source>
        <strain evidence="1">5ac10</strain>
    </source>
</reference>
<evidence type="ECO:0000313" key="1">
    <source>
        <dbReference type="EMBL" id="QTA79510.1"/>
    </source>
</evidence>
<gene>
    <name evidence="1" type="ORF">dnl_17810</name>
</gene>
<proteinExistence type="predicted"/>
<name>A0A975B635_9BACT</name>
<sequence>MLSTVNKSSSESPIIFYKEMVNEPQESAGEFNWMCLIKNFDFINFGWLNEYNKANIQIDQIENLLFIEKKHNISIPSEISYVQKVCNMPDVEAIVYEKISGFKYITTILNKRDIVTSEKIYEVEMEISELYPNEQFYFNVDWLHETYDINSAIKGKKVIFHKRIIYAG</sequence>
<dbReference type="KEGG" id="dli:dnl_17810"/>
<keyword evidence="2" id="KW-1185">Reference proteome</keyword>
<dbReference type="AlphaFoldDB" id="A0A975B635"/>
<accession>A0A975B635</accession>
<dbReference type="RefSeq" id="WP_207691257.1">
    <property type="nucleotide sequence ID" value="NZ_CP061799.1"/>
</dbReference>
<dbReference type="Proteomes" id="UP000663720">
    <property type="component" value="Chromosome"/>
</dbReference>